<protein>
    <recommendedName>
        <fullName evidence="1">protein-disulfide reductase</fullName>
        <ecNumber evidence="1">1.8.1.8</ecNumber>
    </recommendedName>
</protein>
<keyword evidence="4" id="KW-0520">NAD</keyword>
<dbReference type="InterPro" id="IPR012336">
    <property type="entry name" value="Thioredoxin-like_fold"/>
</dbReference>
<dbReference type="CDD" id="cd02964">
    <property type="entry name" value="TryX_like_family"/>
    <property type="match status" value="1"/>
</dbReference>
<comment type="caution">
    <text evidence="9">The sequence shown here is derived from an EMBL/GenBank/DDBJ whole genome shotgun (WGS) entry which is preliminary data.</text>
</comment>
<comment type="similarity">
    <text evidence="5">Belongs to the nucleoredoxin family.</text>
</comment>
<reference evidence="10" key="1">
    <citation type="submission" date="2022-10" db="EMBL/GenBank/DDBJ databases">
        <title>Genome assembly of Pristionchus species.</title>
        <authorList>
            <person name="Yoshida K."/>
            <person name="Sommer R.J."/>
        </authorList>
    </citation>
    <scope>NUCLEOTIDE SEQUENCE [LARGE SCALE GENOMIC DNA]</scope>
    <source>
        <strain evidence="10">RS5460</strain>
    </source>
</reference>
<dbReference type="Proteomes" id="UP001328107">
    <property type="component" value="Unassembled WGS sequence"/>
</dbReference>
<evidence type="ECO:0000256" key="4">
    <source>
        <dbReference type="ARBA" id="ARBA00023027"/>
    </source>
</evidence>
<dbReference type="PANTHER" id="PTHR13871:SF103">
    <property type="entry name" value="THIOREDOXIN DOMAIN-CONTAINING PROTEIN"/>
    <property type="match status" value="1"/>
</dbReference>
<evidence type="ECO:0000259" key="8">
    <source>
        <dbReference type="PROSITE" id="PS51352"/>
    </source>
</evidence>
<evidence type="ECO:0000256" key="3">
    <source>
        <dbReference type="ARBA" id="ARBA00023002"/>
    </source>
</evidence>
<dbReference type="Pfam" id="PF13905">
    <property type="entry name" value="Thioredoxin_8"/>
    <property type="match status" value="1"/>
</dbReference>
<keyword evidence="3" id="KW-0560">Oxidoreductase</keyword>
<sequence length="145" mass="15918">FQMASVFAGAKLFKNGEGEADSSVLEGKTIGIYFSAHWCPPCRKFTPLLKDFHAELVDDDAEFEIVFVSFDRSEADLKAYLDEAHGNWYYLGLGDELIQSLSAKYEVSGIPALIILKPNGDLVTKNGRADVQAKAPAQALKAWTS</sequence>
<comment type="catalytic activity">
    <reaction evidence="7">
        <text>[protein]-dithiol + NADP(+) = [protein]-disulfide + NADPH + H(+)</text>
        <dbReference type="Rhea" id="RHEA:18753"/>
        <dbReference type="Rhea" id="RHEA-COMP:10593"/>
        <dbReference type="Rhea" id="RHEA-COMP:10594"/>
        <dbReference type="ChEBI" id="CHEBI:15378"/>
        <dbReference type="ChEBI" id="CHEBI:29950"/>
        <dbReference type="ChEBI" id="CHEBI:50058"/>
        <dbReference type="ChEBI" id="CHEBI:57783"/>
        <dbReference type="ChEBI" id="CHEBI:58349"/>
        <dbReference type="EC" id="1.8.1.8"/>
    </reaction>
</comment>
<evidence type="ECO:0000256" key="2">
    <source>
        <dbReference type="ARBA" id="ARBA00022737"/>
    </source>
</evidence>
<dbReference type="InterPro" id="IPR013766">
    <property type="entry name" value="Thioredoxin_domain"/>
</dbReference>
<dbReference type="GO" id="GO:0047134">
    <property type="term" value="F:protein-disulfide reductase [NAD(P)H] activity"/>
    <property type="evidence" value="ECO:0007669"/>
    <property type="project" value="UniProtKB-EC"/>
</dbReference>
<proteinExistence type="inferred from homology"/>
<name>A0AAN4ZDB3_9BILA</name>
<feature type="non-terminal residue" evidence="9">
    <location>
        <position position="1"/>
    </location>
</feature>
<keyword evidence="10" id="KW-1185">Reference proteome</keyword>
<feature type="domain" description="Thioredoxin" evidence="8">
    <location>
        <begin position="1"/>
        <end position="145"/>
    </location>
</feature>
<dbReference type="SUPFAM" id="SSF52833">
    <property type="entry name" value="Thioredoxin-like"/>
    <property type="match status" value="1"/>
</dbReference>
<dbReference type="Gene3D" id="3.40.30.10">
    <property type="entry name" value="Glutaredoxin"/>
    <property type="match status" value="1"/>
</dbReference>
<comment type="catalytic activity">
    <reaction evidence="6">
        <text>[protein]-dithiol + NAD(+) = [protein]-disulfide + NADH + H(+)</text>
        <dbReference type="Rhea" id="RHEA:18749"/>
        <dbReference type="Rhea" id="RHEA-COMP:10593"/>
        <dbReference type="Rhea" id="RHEA-COMP:10594"/>
        <dbReference type="ChEBI" id="CHEBI:15378"/>
        <dbReference type="ChEBI" id="CHEBI:29950"/>
        <dbReference type="ChEBI" id="CHEBI:50058"/>
        <dbReference type="ChEBI" id="CHEBI:57540"/>
        <dbReference type="ChEBI" id="CHEBI:57945"/>
        <dbReference type="EC" id="1.8.1.8"/>
    </reaction>
</comment>
<dbReference type="EMBL" id="BTRK01000002">
    <property type="protein sequence ID" value="GMR37016.1"/>
    <property type="molecule type" value="Genomic_DNA"/>
</dbReference>
<evidence type="ECO:0000256" key="1">
    <source>
        <dbReference type="ARBA" id="ARBA00012612"/>
    </source>
</evidence>
<evidence type="ECO:0000256" key="6">
    <source>
        <dbReference type="ARBA" id="ARBA00047388"/>
    </source>
</evidence>
<dbReference type="EC" id="1.8.1.8" evidence="1"/>
<dbReference type="PANTHER" id="PTHR13871">
    <property type="entry name" value="THIOREDOXIN"/>
    <property type="match status" value="1"/>
</dbReference>
<dbReference type="InterPro" id="IPR036249">
    <property type="entry name" value="Thioredoxin-like_sf"/>
</dbReference>
<dbReference type="InterPro" id="IPR052259">
    <property type="entry name" value="Nucleoredoxin-like"/>
</dbReference>
<keyword evidence="2" id="KW-0677">Repeat</keyword>
<gene>
    <name evidence="9" type="ORF">PMAYCL1PPCAC_07211</name>
</gene>
<evidence type="ECO:0000313" key="10">
    <source>
        <dbReference type="Proteomes" id="UP001328107"/>
    </source>
</evidence>
<accession>A0AAN4ZDB3</accession>
<dbReference type="AlphaFoldDB" id="A0AAN4ZDB3"/>
<evidence type="ECO:0000313" key="9">
    <source>
        <dbReference type="EMBL" id="GMR37016.1"/>
    </source>
</evidence>
<evidence type="ECO:0000256" key="7">
    <source>
        <dbReference type="ARBA" id="ARBA00047804"/>
    </source>
</evidence>
<evidence type="ECO:0000256" key="5">
    <source>
        <dbReference type="ARBA" id="ARBA00025782"/>
    </source>
</evidence>
<dbReference type="PROSITE" id="PS51352">
    <property type="entry name" value="THIOREDOXIN_2"/>
    <property type="match status" value="1"/>
</dbReference>
<organism evidence="9 10">
    <name type="scientific">Pristionchus mayeri</name>
    <dbReference type="NCBI Taxonomy" id="1317129"/>
    <lineage>
        <taxon>Eukaryota</taxon>
        <taxon>Metazoa</taxon>
        <taxon>Ecdysozoa</taxon>
        <taxon>Nematoda</taxon>
        <taxon>Chromadorea</taxon>
        <taxon>Rhabditida</taxon>
        <taxon>Rhabditina</taxon>
        <taxon>Diplogasteromorpha</taxon>
        <taxon>Diplogasteroidea</taxon>
        <taxon>Neodiplogasteridae</taxon>
        <taxon>Pristionchus</taxon>
    </lineage>
</organism>